<gene>
    <name evidence="1" type="ORF">DQ392_08970</name>
</gene>
<dbReference type="OrthoDB" id="9845522at2"/>
<dbReference type="EMBL" id="QOIM01000026">
    <property type="protein sequence ID" value="RCG21827.1"/>
    <property type="molecule type" value="Genomic_DNA"/>
</dbReference>
<comment type="caution">
    <text evidence="1">The sequence shown here is derived from an EMBL/GenBank/DDBJ whole genome shotgun (WGS) entry which is preliminary data.</text>
</comment>
<organism evidence="1 2">
    <name type="scientific">Streptomyces reniochalinae</name>
    <dbReference type="NCBI Taxonomy" id="2250578"/>
    <lineage>
        <taxon>Bacteria</taxon>
        <taxon>Bacillati</taxon>
        <taxon>Actinomycetota</taxon>
        <taxon>Actinomycetes</taxon>
        <taxon>Kitasatosporales</taxon>
        <taxon>Streptomycetaceae</taxon>
        <taxon>Streptomyces</taxon>
    </lineage>
</organism>
<dbReference type="RefSeq" id="WP_114014996.1">
    <property type="nucleotide sequence ID" value="NZ_QOIM01000026.1"/>
</dbReference>
<evidence type="ECO:0000313" key="1">
    <source>
        <dbReference type="EMBL" id="RCG21827.1"/>
    </source>
</evidence>
<reference evidence="1 2" key="1">
    <citation type="submission" date="2018-06" db="EMBL/GenBank/DDBJ databases">
        <title>Streptomyces reniochalinae sp. nov. and Streptomyces diacarnus sp. nov. from marine sponges.</title>
        <authorList>
            <person name="Li L."/>
        </authorList>
    </citation>
    <scope>NUCLEOTIDE SEQUENCE [LARGE SCALE GENOMIC DNA]</scope>
    <source>
        <strain evidence="1 2">LHW50302</strain>
    </source>
</reference>
<accession>A0A367EWR9</accession>
<evidence type="ECO:0000313" key="2">
    <source>
        <dbReference type="Proteomes" id="UP000253507"/>
    </source>
</evidence>
<protein>
    <submittedName>
        <fullName evidence="1">Uncharacterized protein</fullName>
    </submittedName>
</protein>
<dbReference type="AlphaFoldDB" id="A0A367EWR9"/>
<dbReference type="Proteomes" id="UP000253507">
    <property type="component" value="Unassembled WGS sequence"/>
</dbReference>
<proteinExistence type="predicted"/>
<sequence length="79" mass="8114">MNLSMMLSACAGSAATTGVLMFSVWWHGTHSAGRPEVQPEDGQGATVVPLERPVGTRPVRGVNGRQAVVQGALKGAEAA</sequence>
<name>A0A367EWR9_9ACTN</name>
<keyword evidence="2" id="KW-1185">Reference proteome</keyword>